<accession>A0ABV4WL79</accession>
<proteinExistence type="predicted"/>
<comment type="caution">
    <text evidence="1">The sequence shown here is derived from an EMBL/GenBank/DDBJ whole genome shotgun (WGS) entry which is preliminary data.</text>
</comment>
<dbReference type="RefSeq" id="WP_413278239.1">
    <property type="nucleotide sequence ID" value="NZ_JBHFNT010000125.1"/>
</dbReference>
<dbReference type="EMBL" id="JBHFNT010000125">
    <property type="protein sequence ID" value="MFB2835836.1"/>
    <property type="molecule type" value="Genomic_DNA"/>
</dbReference>
<gene>
    <name evidence="1" type="ORF">ACE1CA_15005</name>
</gene>
<organism evidence="1 2">
    <name type="scientific">Floridaenema evergladense BLCC-F167</name>
    <dbReference type="NCBI Taxonomy" id="3153639"/>
    <lineage>
        <taxon>Bacteria</taxon>
        <taxon>Bacillati</taxon>
        <taxon>Cyanobacteriota</taxon>
        <taxon>Cyanophyceae</taxon>
        <taxon>Oscillatoriophycideae</taxon>
        <taxon>Aerosakkonematales</taxon>
        <taxon>Aerosakkonemataceae</taxon>
        <taxon>Floridanema</taxon>
        <taxon>Floridanema evergladense</taxon>
    </lineage>
</organism>
<dbReference type="InterPro" id="IPR021109">
    <property type="entry name" value="Peptidase_aspartic_dom_sf"/>
</dbReference>
<dbReference type="Gene3D" id="2.40.70.10">
    <property type="entry name" value="Acid Proteases"/>
    <property type="match status" value="1"/>
</dbReference>
<evidence type="ECO:0008006" key="3">
    <source>
        <dbReference type="Google" id="ProtNLM"/>
    </source>
</evidence>
<evidence type="ECO:0000313" key="2">
    <source>
        <dbReference type="Proteomes" id="UP001576780"/>
    </source>
</evidence>
<protein>
    <recommendedName>
        <fullName evidence="3">Aspartyl protease</fullName>
    </recommendedName>
</protein>
<evidence type="ECO:0000313" key="1">
    <source>
        <dbReference type="EMBL" id="MFB2835836.1"/>
    </source>
</evidence>
<sequence>MKAKERMKTAQGETDFKIYAGVVQIDGQEFTVPVLAGEGIPEIIIGLQWLKTRRLVVDFPTGLLTLG</sequence>
<dbReference type="Proteomes" id="UP001576780">
    <property type="component" value="Unassembled WGS sequence"/>
</dbReference>
<name>A0ABV4WL79_9CYAN</name>
<keyword evidence="2" id="KW-1185">Reference proteome</keyword>
<reference evidence="1 2" key="1">
    <citation type="submission" date="2024-09" db="EMBL/GenBank/DDBJ databases">
        <title>Floridaenema gen nov. (Aerosakkonemataceae, Aerosakkonematales ord. nov., Cyanobacteria) from benthic tropical and subtropical fresh waters, with the description of four new species.</title>
        <authorList>
            <person name="Moretto J.A."/>
            <person name="Berthold D.E."/>
            <person name="Lefler F.W."/>
            <person name="Huang I.-S."/>
            <person name="Laughinghouse H. IV."/>
        </authorList>
    </citation>
    <scope>NUCLEOTIDE SEQUENCE [LARGE SCALE GENOMIC DNA]</scope>
    <source>
        <strain evidence="1 2">BLCC-F167</strain>
    </source>
</reference>